<proteinExistence type="predicted"/>
<evidence type="ECO:0000256" key="1">
    <source>
        <dbReference type="SAM" id="Phobius"/>
    </source>
</evidence>
<accession>A0AAC9TYU5</accession>
<dbReference type="InterPro" id="IPR050706">
    <property type="entry name" value="Cyclic-di-GMP_PDE-like"/>
</dbReference>
<dbReference type="Proteomes" id="UP000198233">
    <property type="component" value="Chromosome"/>
</dbReference>
<feature type="domain" description="GGDEF" evidence="3">
    <location>
        <begin position="104"/>
        <end position="232"/>
    </location>
</feature>
<dbReference type="CDD" id="cd01948">
    <property type="entry name" value="EAL"/>
    <property type="match status" value="1"/>
</dbReference>
<organism evidence="4 5">
    <name type="scientific">Shewanella marisflavi</name>
    <dbReference type="NCBI Taxonomy" id="260364"/>
    <lineage>
        <taxon>Bacteria</taxon>
        <taxon>Pseudomonadati</taxon>
        <taxon>Pseudomonadota</taxon>
        <taxon>Gammaproteobacteria</taxon>
        <taxon>Alteromonadales</taxon>
        <taxon>Shewanellaceae</taxon>
        <taxon>Shewanella</taxon>
    </lineage>
</organism>
<dbReference type="SMART" id="SM00052">
    <property type="entry name" value="EAL"/>
    <property type="match status" value="1"/>
</dbReference>
<name>A0AAC9TYU5_9GAMM</name>
<dbReference type="AlphaFoldDB" id="A0AAC9TYU5"/>
<feature type="transmembrane region" description="Helical" evidence="1">
    <location>
        <begin position="6"/>
        <end position="26"/>
    </location>
</feature>
<dbReference type="PANTHER" id="PTHR33121:SF71">
    <property type="entry name" value="OXYGEN SENSOR PROTEIN DOSP"/>
    <property type="match status" value="1"/>
</dbReference>
<reference evidence="4 5" key="1">
    <citation type="submission" date="2017-06" db="EMBL/GenBank/DDBJ databases">
        <title>Complete genome sequence of Shewanella marisflavi EP1 associated with anaerobic 2,4-dinitrotoluene reduction and salt tolerance.</title>
        <authorList>
            <person name="Huang J."/>
        </authorList>
    </citation>
    <scope>NUCLEOTIDE SEQUENCE [LARGE SCALE GENOMIC DNA]</scope>
    <source>
        <strain evidence="4 5">EP1</strain>
    </source>
</reference>
<dbReference type="PROSITE" id="PS50883">
    <property type="entry name" value="EAL"/>
    <property type="match status" value="1"/>
</dbReference>
<dbReference type="Pfam" id="PF00990">
    <property type="entry name" value="GGDEF"/>
    <property type="match status" value="1"/>
</dbReference>
<dbReference type="InterPro" id="IPR001633">
    <property type="entry name" value="EAL_dom"/>
</dbReference>
<keyword evidence="1" id="KW-0812">Transmembrane</keyword>
<dbReference type="RefSeq" id="WP_088904127.1">
    <property type="nucleotide sequence ID" value="NZ_CP022272.1"/>
</dbReference>
<dbReference type="CDD" id="cd01949">
    <property type="entry name" value="GGDEF"/>
    <property type="match status" value="1"/>
</dbReference>
<evidence type="ECO:0000313" key="5">
    <source>
        <dbReference type="Proteomes" id="UP000198233"/>
    </source>
</evidence>
<protein>
    <submittedName>
        <fullName evidence="4">GGDEF-domain containing protein</fullName>
    </submittedName>
</protein>
<dbReference type="Pfam" id="PF00563">
    <property type="entry name" value="EAL"/>
    <property type="match status" value="1"/>
</dbReference>
<dbReference type="InterPro" id="IPR043128">
    <property type="entry name" value="Rev_trsase/Diguanyl_cyclase"/>
</dbReference>
<dbReference type="InterPro" id="IPR000160">
    <property type="entry name" value="GGDEF_dom"/>
</dbReference>
<sequence>MAATELIWLIVYLIAIGIAGIIYCYWHRRTELKFLKSLVTQLSQQHKVRQPLNLVSIPYRFIPLYVQLQHLLKQLPPPKGRDKLTGLLNRVGLKAELTRKMPLTHGMFVLIDIHRFRYVNDLFGFSLGDKLLQALAERLARRIGHKDILARMNEDEFLIYFKTPMSEAELSVLQQSLQQPIGIKGTVINLQLQIGYLELSLHHADVSQMLRRLDLALVRAKESSNYIAAYREGDDRSQHRQLTIVSCFPKALEQNELYLVYQPKYNLATGNCTHAEALIRWESSVLGTLSPGEFIPLLECAGMISLLSQWVIDQVLQQQVRWQESNIRLQVAINLAIDDLSERQLSERIISRLKQQGLSANLLAIEITESQLMTDMVRTVAVLNRLKRAGVNVAIDDFGTGHSSLAYLKHLPVDEVKIDRAFLMGLESDPRAQHIVSSAIELAKGLDFSVTVEGVEQMSVFNLLKDMGADKVQGDIFAKPMTAAELEMHWRRLNRPIGEQAS</sequence>
<dbReference type="SMART" id="SM00267">
    <property type="entry name" value="GGDEF"/>
    <property type="match status" value="1"/>
</dbReference>
<dbReference type="Gene3D" id="3.30.70.270">
    <property type="match status" value="1"/>
</dbReference>
<dbReference type="PROSITE" id="PS50887">
    <property type="entry name" value="GGDEF"/>
    <property type="match status" value="1"/>
</dbReference>
<evidence type="ECO:0000259" key="2">
    <source>
        <dbReference type="PROSITE" id="PS50883"/>
    </source>
</evidence>
<gene>
    <name evidence="4" type="ORF">CFF01_05490</name>
</gene>
<dbReference type="InterPro" id="IPR035919">
    <property type="entry name" value="EAL_sf"/>
</dbReference>
<dbReference type="InterPro" id="IPR029787">
    <property type="entry name" value="Nucleotide_cyclase"/>
</dbReference>
<evidence type="ECO:0000313" key="4">
    <source>
        <dbReference type="EMBL" id="ASJ96077.1"/>
    </source>
</evidence>
<dbReference type="EMBL" id="CP022272">
    <property type="protein sequence ID" value="ASJ96077.1"/>
    <property type="molecule type" value="Genomic_DNA"/>
</dbReference>
<dbReference type="PANTHER" id="PTHR33121">
    <property type="entry name" value="CYCLIC DI-GMP PHOSPHODIESTERASE PDEF"/>
    <property type="match status" value="1"/>
</dbReference>
<dbReference type="NCBIfam" id="TIGR00254">
    <property type="entry name" value="GGDEF"/>
    <property type="match status" value="1"/>
</dbReference>
<evidence type="ECO:0000259" key="3">
    <source>
        <dbReference type="PROSITE" id="PS50887"/>
    </source>
</evidence>
<dbReference type="KEGG" id="smav:CFF01_05490"/>
<keyword evidence="1" id="KW-0472">Membrane</keyword>
<feature type="domain" description="EAL" evidence="2">
    <location>
        <begin position="241"/>
        <end position="494"/>
    </location>
</feature>
<dbReference type="SUPFAM" id="SSF55073">
    <property type="entry name" value="Nucleotide cyclase"/>
    <property type="match status" value="1"/>
</dbReference>
<dbReference type="Gene3D" id="3.20.20.450">
    <property type="entry name" value="EAL domain"/>
    <property type="match status" value="1"/>
</dbReference>
<dbReference type="SUPFAM" id="SSF141868">
    <property type="entry name" value="EAL domain-like"/>
    <property type="match status" value="1"/>
</dbReference>
<dbReference type="GO" id="GO:0071111">
    <property type="term" value="F:cyclic-guanylate-specific phosphodiesterase activity"/>
    <property type="evidence" value="ECO:0007669"/>
    <property type="project" value="InterPro"/>
</dbReference>
<keyword evidence="1" id="KW-1133">Transmembrane helix</keyword>